<name>A0AA97AT01_LEPBY</name>
<protein>
    <submittedName>
        <fullName evidence="1">Uncharacterized protein</fullName>
    </submittedName>
</protein>
<organism evidence="1">
    <name type="scientific">Leptolyngbya boryana CZ1</name>
    <dbReference type="NCBI Taxonomy" id="3060204"/>
    <lineage>
        <taxon>Bacteria</taxon>
        <taxon>Bacillati</taxon>
        <taxon>Cyanobacteriota</taxon>
        <taxon>Cyanophyceae</taxon>
        <taxon>Leptolyngbyales</taxon>
        <taxon>Leptolyngbyaceae</taxon>
        <taxon>Leptolyngbya group</taxon>
        <taxon>Leptolyngbya</taxon>
    </lineage>
</organism>
<dbReference type="EMBL" id="CP130144">
    <property type="protein sequence ID" value="WNZ45205.1"/>
    <property type="molecule type" value="Genomic_DNA"/>
</dbReference>
<reference evidence="1" key="1">
    <citation type="journal article" date="2023" name="Plants (Basel)">
        <title>Genomic Analysis of Leptolyngbya boryana CZ1 Reveals Efficient Carbon Fixation Modules.</title>
        <authorList>
            <person name="Bai X."/>
            <person name="Wang H."/>
            <person name="Cheng W."/>
            <person name="Wang J."/>
            <person name="Ma M."/>
            <person name="Hu H."/>
            <person name="Song Z."/>
            <person name="Ma H."/>
            <person name="Fan Y."/>
            <person name="Du C."/>
            <person name="Xu J."/>
        </authorList>
    </citation>
    <scope>NUCLEOTIDE SEQUENCE</scope>
    <source>
        <strain evidence="1">CZ1</strain>
    </source>
</reference>
<gene>
    <name evidence="1" type="ORF">Q2T42_25800</name>
</gene>
<dbReference type="AlphaFoldDB" id="A0AA97AT01"/>
<accession>A0AA97AT01</accession>
<sequence>MNNETTIAVEYLASSAKQSDLSSFIEGVQEMTRRYGGKTAEEAMQRCFECFPALTLDAMRVCPTQEQAKIAEFAFRRVADLLEQAGLKVEEHFRLCDEHFVITHEAEKVMRSAGYLTLRGTCGNDDLDGIGFKRLGGWMHRLSKILELDGHEFPNSWGAASCIISTASGWIDGDRENCLRLLKECVFRVEPTTDCDLLLKQSRYDDRALMKLASLVEQGYWLLAQHLQNSDR</sequence>
<evidence type="ECO:0000313" key="1">
    <source>
        <dbReference type="EMBL" id="WNZ45205.1"/>
    </source>
</evidence>
<reference evidence="1" key="2">
    <citation type="submission" date="2023-07" db="EMBL/GenBank/DDBJ databases">
        <authorList>
            <person name="Bai X.-H."/>
            <person name="Wang H.-H."/>
            <person name="Wang J."/>
            <person name="Ma M.-Y."/>
            <person name="Hu H.-H."/>
            <person name="Song Z.-L."/>
            <person name="Ma H.-G."/>
            <person name="Fan Y."/>
            <person name="Du C.-Y."/>
            <person name="Xu J.-C."/>
        </authorList>
    </citation>
    <scope>NUCLEOTIDE SEQUENCE</scope>
    <source>
        <strain evidence="1">CZ1</strain>
    </source>
</reference>
<proteinExistence type="predicted"/>
<dbReference type="RefSeq" id="WP_316426936.1">
    <property type="nucleotide sequence ID" value="NZ_CP130144.1"/>
</dbReference>